<dbReference type="PANTHER" id="PTHR38445:SF12">
    <property type="entry name" value="GNTR-FAMILY TRANSCRIPTIONAL REGULATOR"/>
    <property type="match status" value="1"/>
</dbReference>
<name>A0A385YW09_9BACL</name>
<protein>
    <submittedName>
        <fullName evidence="5">GntR family transcriptional regulator</fullName>
    </submittedName>
</protein>
<keyword evidence="2" id="KW-0238">DNA-binding</keyword>
<dbReference type="AlphaFoldDB" id="A0A385YW09"/>
<keyword evidence="3" id="KW-0804">Transcription</keyword>
<dbReference type="PANTHER" id="PTHR38445">
    <property type="entry name" value="HTH-TYPE TRANSCRIPTIONAL REPRESSOR YTRA"/>
    <property type="match status" value="1"/>
</dbReference>
<dbReference type="Proteomes" id="UP000265725">
    <property type="component" value="Chromosome"/>
</dbReference>
<evidence type="ECO:0000313" key="6">
    <source>
        <dbReference type="Proteomes" id="UP000265725"/>
    </source>
</evidence>
<dbReference type="InterPro" id="IPR036390">
    <property type="entry name" value="WH_DNA-bd_sf"/>
</dbReference>
<dbReference type="OrthoDB" id="9801546at2"/>
<dbReference type="SMART" id="SM00345">
    <property type="entry name" value="HTH_GNTR"/>
    <property type="match status" value="1"/>
</dbReference>
<evidence type="ECO:0000256" key="3">
    <source>
        <dbReference type="ARBA" id="ARBA00023163"/>
    </source>
</evidence>
<sequence length="126" mass="14593">MFIEIEVDSSIPIYLQLARGIMEHVASGHLRPGDSLPSVRSLAADLQMNMHTVNKAYHYLEEKKFIEIVPKTGVFIHQQASREMTKEEMEQWKQELRPFIIEALCRKVSEQDMIKIIQAIQQEVKG</sequence>
<dbReference type="Gene3D" id="1.10.10.10">
    <property type="entry name" value="Winged helix-like DNA-binding domain superfamily/Winged helix DNA-binding domain"/>
    <property type="match status" value="1"/>
</dbReference>
<proteinExistence type="predicted"/>
<dbReference type="KEGG" id="paek:D3873_12815"/>
<dbReference type="GO" id="GO:0003700">
    <property type="term" value="F:DNA-binding transcription factor activity"/>
    <property type="evidence" value="ECO:0007669"/>
    <property type="project" value="InterPro"/>
</dbReference>
<dbReference type="CDD" id="cd07377">
    <property type="entry name" value="WHTH_GntR"/>
    <property type="match status" value="1"/>
</dbReference>
<reference evidence="6" key="1">
    <citation type="submission" date="2018-09" db="EMBL/GenBank/DDBJ databases">
        <authorList>
            <person name="Zhu H."/>
        </authorList>
    </citation>
    <scope>NUCLEOTIDE SEQUENCE [LARGE SCALE GENOMIC DNA]</scope>
    <source>
        <strain evidence="6">K2R23-3</strain>
    </source>
</reference>
<dbReference type="PROSITE" id="PS50949">
    <property type="entry name" value="HTH_GNTR"/>
    <property type="match status" value="1"/>
</dbReference>
<keyword evidence="6" id="KW-1185">Reference proteome</keyword>
<dbReference type="GO" id="GO:0003677">
    <property type="term" value="F:DNA binding"/>
    <property type="evidence" value="ECO:0007669"/>
    <property type="project" value="UniProtKB-KW"/>
</dbReference>
<dbReference type="EMBL" id="CP032418">
    <property type="protein sequence ID" value="AYC30661.1"/>
    <property type="molecule type" value="Genomic_DNA"/>
</dbReference>
<dbReference type="Pfam" id="PF00392">
    <property type="entry name" value="GntR"/>
    <property type="match status" value="1"/>
</dbReference>
<evidence type="ECO:0000313" key="5">
    <source>
        <dbReference type="EMBL" id="AYC30661.1"/>
    </source>
</evidence>
<evidence type="ECO:0000259" key="4">
    <source>
        <dbReference type="PROSITE" id="PS50949"/>
    </source>
</evidence>
<accession>A0A385YW09</accession>
<dbReference type="SUPFAM" id="SSF46785">
    <property type="entry name" value="Winged helix' DNA-binding domain"/>
    <property type="match status" value="1"/>
</dbReference>
<evidence type="ECO:0000256" key="1">
    <source>
        <dbReference type="ARBA" id="ARBA00023015"/>
    </source>
</evidence>
<gene>
    <name evidence="5" type="ORF">D3873_12815</name>
</gene>
<keyword evidence="1" id="KW-0805">Transcription regulation</keyword>
<dbReference type="InterPro" id="IPR036388">
    <property type="entry name" value="WH-like_DNA-bd_sf"/>
</dbReference>
<dbReference type="InterPro" id="IPR000524">
    <property type="entry name" value="Tscrpt_reg_HTH_GntR"/>
</dbReference>
<dbReference type="RefSeq" id="WP_119884374.1">
    <property type="nucleotide sequence ID" value="NZ_CP032418.1"/>
</dbReference>
<feature type="domain" description="HTH gntR-type" evidence="4">
    <location>
        <begin position="11"/>
        <end position="79"/>
    </location>
</feature>
<organism evidence="5 6">
    <name type="scientific">Paenisporosarcina cavernae</name>
    <dbReference type="NCBI Taxonomy" id="2320858"/>
    <lineage>
        <taxon>Bacteria</taxon>
        <taxon>Bacillati</taxon>
        <taxon>Bacillota</taxon>
        <taxon>Bacilli</taxon>
        <taxon>Bacillales</taxon>
        <taxon>Caryophanaceae</taxon>
        <taxon>Paenisporosarcina</taxon>
    </lineage>
</organism>
<evidence type="ECO:0000256" key="2">
    <source>
        <dbReference type="ARBA" id="ARBA00023125"/>
    </source>
</evidence>